<evidence type="ECO:0000313" key="3">
    <source>
        <dbReference type="Proteomes" id="UP000322234"/>
    </source>
</evidence>
<reference evidence="2" key="1">
    <citation type="submission" date="2019-10" db="EMBL/GenBank/DDBJ databases">
        <title>The sequence and de novo assembly of the wild yak genome.</title>
        <authorList>
            <person name="Liu Y."/>
        </authorList>
    </citation>
    <scope>NUCLEOTIDE SEQUENCE [LARGE SCALE GENOMIC DNA]</scope>
    <source>
        <strain evidence="2">WY2019</strain>
    </source>
</reference>
<dbReference type="Proteomes" id="UP000322234">
    <property type="component" value="Unassembled WGS sequence"/>
</dbReference>
<dbReference type="AlphaFoldDB" id="A0A6B0R0Q2"/>
<gene>
    <name evidence="2" type="ORF">E5288_WYG009742</name>
</gene>
<feature type="compositionally biased region" description="Basic and acidic residues" evidence="1">
    <location>
        <begin position="33"/>
        <end position="43"/>
    </location>
</feature>
<accession>A0A6B0R0Q2</accession>
<dbReference type="EMBL" id="VBQZ03000013">
    <property type="protein sequence ID" value="MXQ82491.1"/>
    <property type="molecule type" value="Genomic_DNA"/>
</dbReference>
<protein>
    <submittedName>
        <fullName evidence="2">Uncharacterized protein</fullName>
    </submittedName>
</protein>
<organism evidence="2 3">
    <name type="scientific">Bos mutus</name>
    <name type="common">wild yak</name>
    <dbReference type="NCBI Taxonomy" id="72004"/>
    <lineage>
        <taxon>Eukaryota</taxon>
        <taxon>Metazoa</taxon>
        <taxon>Chordata</taxon>
        <taxon>Craniata</taxon>
        <taxon>Vertebrata</taxon>
        <taxon>Euteleostomi</taxon>
        <taxon>Mammalia</taxon>
        <taxon>Eutheria</taxon>
        <taxon>Laurasiatheria</taxon>
        <taxon>Artiodactyla</taxon>
        <taxon>Ruminantia</taxon>
        <taxon>Pecora</taxon>
        <taxon>Bovidae</taxon>
        <taxon>Bovinae</taxon>
        <taxon>Bos</taxon>
    </lineage>
</organism>
<sequence length="183" mass="19478">MRSGIASQAPESLQALITGVRDPRDTHLRRRGSRETAHGRAEGGSRAGFRAAKKEGPPLSTPTTLLSAHGPSTAWSNRHEPQMLLPVAQTLKADPPGSLPVPRVASVTPAHAGRRPGSEDARRRARAGRRLGGAEEGGRDRLVGGAYGGACAVLGSRLPCGQVRLRGGNQSNKYYRFQFLDVF</sequence>
<evidence type="ECO:0000256" key="1">
    <source>
        <dbReference type="SAM" id="MobiDB-lite"/>
    </source>
</evidence>
<keyword evidence="3" id="KW-1185">Reference proteome</keyword>
<comment type="caution">
    <text evidence="2">The sequence shown here is derived from an EMBL/GenBank/DDBJ whole genome shotgun (WGS) entry which is preliminary data.</text>
</comment>
<feature type="compositionally biased region" description="Polar residues" evidence="1">
    <location>
        <begin position="1"/>
        <end position="11"/>
    </location>
</feature>
<evidence type="ECO:0000313" key="2">
    <source>
        <dbReference type="EMBL" id="MXQ82491.1"/>
    </source>
</evidence>
<proteinExistence type="predicted"/>
<name>A0A6B0R0Q2_9CETA</name>
<feature type="region of interest" description="Disordered" evidence="1">
    <location>
        <begin position="1"/>
        <end position="137"/>
    </location>
</feature>